<name>A0AAU7ZXU6_9BACT</name>
<dbReference type="RefSeq" id="WP_353067738.1">
    <property type="nucleotide sequence ID" value="NZ_CP132943.1"/>
</dbReference>
<protein>
    <submittedName>
        <fullName evidence="1">Uncharacterized protein</fullName>
    </submittedName>
</protein>
<dbReference type="EMBL" id="CP132943">
    <property type="protein sequence ID" value="XCB35657.1"/>
    <property type="molecule type" value="Genomic_DNA"/>
</dbReference>
<accession>A0AAU7ZXU6</accession>
<evidence type="ECO:0000313" key="1">
    <source>
        <dbReference type="EMBL" id="XCB35657.1"/>
    </source>
</evidence>
<dbReference type="KEGG" id="tpsc:RBB77_23295"/>
<keyword evidence="1" id="KW-0614">Plasmid</keyword>
<proteinExistence type="predicted"/>
<organism evidence="1">
    <name type="scientific">Tunturiibacter psychrotolerans</name>
    <dbReference type="NCBI Taxonomy" id="3069686"/>
    <lineage>
        <taxon>Bacteria</taxon>
        <taxon>Pseudomonadati</taxon>
        <taxon>Acidobacteriota</taxon>
        <taxon>Terriglobia</taxon>
        <taxon>Terriglobales</taxon>
        <taxon>Acidobacteriaceae</taxon>
        <taxon>Tunturiibacter</taxon>
    </lineage>
</organism>
<reference evidence="1" key="1">
    <citation type="submission" date="2023-08" db="EMBL/GenBank/DDBJ databases">
        <authorList>
            <person name="Messyasz A."/>
            <person name="Mannisto M.K."/>
            <person name="Kerkhof L.J."/>
            <person name="Haggblom M."/>
        </authorList>
    </citation>
    <scope>NUCLEOTIDE SEQUENCE</scope>
    <source>
        <strain evidence="1">X5P6</strain>
        <plasmid evidence="1">unnamed</plasmid>
    </source>
</reference>
<reference evidence="1" key="2">
    <citation type="journal article" date="2024" name="Environ. Microbiol.">
        <title>Genome analysis and description of Tunturibacter gen. nov. expands the diversity of Terriglobia in tundra soils.</title>
        <authorList>
            <person name="Messyasz A."/>
            <person name="Mannisto M.K."/>
            <person name="Kerkhof L.J."/>
            <person name="Haggblom M.M."/>
        </authorList>
    </citation>
    <scope>NUCLEOTIDE SEQUENCE</scope>
    <source>
        <strain evidence="1">X5P6</strain>
    </source>
</reference>
<sequence length="156" mass="17503">MADPDETLFQYLCRHGELVKAREDEAGSYTGDGPTAEQVDALIASLRPLSEGTEPETPALMWAAFKNSVDTEMTWLFPERDPIGEPMTAALRQIQDIYGKRLEQALPEQGPELHRYVDLALVANAANRQVKLRGNAINWRLVLARFMYWLGGGKRS</sequence>
<geneLocation type="plasmid" evidence="1">
    <name>unnamed</name>
</geneLocation>
<gene>
    <name evidence="1" type="ORF">RBB77_23295</name>
</gene>
<dbReference type="AlphaFoldDB" id="A0AAU7ZXU6"/>